<sequence length="54" mass="5964">MLNNAKEQLTKAEAALVKLEKGQKLAALEEKILVKGNTDMLITVLKSLQQKKAE</sequence>
<keyword evidence="2" id="KW-1185">Reference proteome</keyword>
<proteinExistence type="predicted"/>
<protein>
    <submittedName>
        <fullName evidence="1">11252_t:CDS:1</fullName>
    </submittedName>
</protein>
<accession>A0A9N9CDI7</accession>
<dbReference type="AlphaFoldDB" id="A0A9N9CDI7"/>
<gene>
    <name evidence="1" type="ORF">PBRASI_LOCUS7565</name>
</gene>
<organism evidence="1 2">
    <name type="scientific">Paraglomus brasilianum</name>
    <dbReference type="NCBI Taxonomy" id="144538"/>
    <lineage>
        <taxon>Eukaryota</taxon>
        <taxon>Fungi</taxon>
        <taxon>Fungi incertae sedis</taxon>
        <taxon>Mucoromycota</taxon>
        <taxon>Glomeromycotina</taxon>
        <taxon>Glomeromycetes</taxon>
        <taxon>Paraglomerales</taxon>
        <taxon>Paraglomeraceae</taxon>
        <taxon>Paraglomus</taxon>
    </lineage>
</organism>
<reference evidence="1" key="1">
    <citation type="submission" date="2021-06" db="EMBL/GenBank/DDBJ databases">
        <authorList>
            <person name="Kallberg Y."/>
            <person name="Tangrot J."/>
            <person name="Rosling A."/>
        </authorList>
    </citation>
    <scope>NUCLEOTIDE SEQUENCE</scope>
    <source>
        <strain evidence="1">BR232B</strain>
    </source>
</reference>
<comment type="caution">
    <text evidence="1">The sequence shown here is derived from an EMBL/GenBank/DDBJ whole genome shotgun (WGS) entry which is preliminary data.</text>
</comment>
<evidence type="ECO:0000313" key="2">
    <source>
        <dbReference type="Proteomes" id="UP000789739"/>
    </source>
</evidence>
<name>A0A9N9CDI7_9GLOM</name>
<evidence type="ECO:0000313" key="1">
    <source>
        <dbReference type="EMBL" id="CAG8599603.1"/>
    </source>
</evidence>
<dbReference type="Proteomes" id="UP000789739">
    <property type="component" value="Unassembled WGS sequence"/>
</dbReference>
<dbReference type="EMBL" id="CAJVPI010001188">
    <property type="protein sequence ID" value="CAG8599603.1"/>
    <property type="molecule type" value="Genomic_DNA"/>
</dbReference>